<dbReference type="SUPFAM" id="SSF46906">
    <property type="entry name" value="Ribosomal protein L11, C-terminal domain"/>
    <property type="match status" value="1"/>
</dbReference>
<dbReference type="PANTHER" id="PTHR11661:SF1">
    <property type="entry name" value="LARGE RIBOSOMAL SUBUNIT PROTEIN UL11M"/>
    <property type="match status" value="1"/>
</dbReference>
<dbReference type="NCBIfam" id="TIGR01632">
    <property type="entry name" value="L11_bact"/>
    <property type="match status" value="1"/>
</dbReference>
<evidence type="ECO:0000256" key="1">
    <source>
        <dbReference type="ARBA" id="ARBA00010537"/>
    </source>
</evidence>
<dbReference type="GO" id="GO:0003735">
    <property type="term" value="F:structural constituent of ribosome"/>
    <property type="evidence" value="ECO:0007669"/>
    <property type="project" value="InterPro"/>
</dbReference>
<protein>
    <recommendedName>
        <fullName evidence="5">Large ribosomal subunit protein uL11</fullName>
    </recommendedName>
</protein>
<dbReference type="CDD" id="cd00349">
    <property type="entry name" value="Ribosomal_L11"/>
    <property type="match status" value="1"/>
</dbReference>
<dbReference type="Gene3D" id="3.30.1550.10">
    <property type="entry name" value="Ribosomal protein L11/L12, N-terminal domain"/>
    <property type="match status" value="1"/>
</dbReference>
<dbReference type="GO" id="GO:0070180">
    <property type="term" value="F:large ribosomal subunit rRNA binding"/>
    <property type="evidence" value="ECO:0007669"/>
    <property type="project" value="UniProtKB-UniRule"/>
</dbReference>
<dbReference type="GO" id="GO:0022625">
    <property type="term" value="C:cytosolic large ribosomal subunit"/>
    <property type="evidence" value="ECO:0007669"/>
    <property type="project" value="TreeGrafter"/>
</dbReference>
<reference evidence="10 11" key="1">
    <citation type="submission" date="2018-03" db="EMBL/GenBank/DDBJ databases">
        <title>A parallel universe: an anciently diverged bacterial symbiosis in a Hawaiian planthopper (Hemiptera: Cixiidae) reveals rearranged nutritional responsibilities.</title>
        <authorList>
            <person name="Bennett G."/>
            <person name="Mao M."/>
        </authorList>
    </citation>
    <scope>NUCLEOTIDE SEQUENCE [LARGE SCALE GENOMIC DNA]</scope>
    <source>
        <strain evidence="10 11">OLIH</strain>
    </source>
</reference>
<dbReference type="RefSeq" id="WP_158380417.1">
    <property type="nucleotide sequence ID" value="NZ_CP028359.1"/>
</dbReference>
<dbReference type="Pfam" id="PF03946">
    <property type="entry name" value="Ribosomal_L11_N"/>
    <property type="match status" value="1"/>
</dbReference>
<dbReference type="PANTHER" id="PTHR11661">
    <property type="entry name" value="60S RIBOSOMAL PROTEIN L12"/>
    <property type="match status" value="1"/>
</dbReference>
<evidence type="ECO:0000259" key="8">
    <source>
        <dbReference type="Pfam" id="PF00298"/>
    </source>
</evidence>
<dbReference type="HAMAP" id="MF_00736">
    <property type="entry name" value="Ribosomal_uL11"/>
    <property type="match status" value="1"/>
</dbReference>
<accession>A0A346E159</accession>
<dbReference type="GO" id="GO:0006412">
    <property type="term" value="P:translation"/>
    <property type="evidence" value="ECO:0007669"/>
    <property type="project" value="UniProtKB-UniRule"/>
</dbReference>
<comment type="PTM">
    <text evidence="5 7">One or more lysine residues are methylated.</text>
</comment>
<organism evidence="10 11">
    <name type="scientific">Candidatus Karelsulcia muelleri</name>
    <dbReference type="NCBI Taxonomy" id="336810"/>
    <lineage>
        <taxon>Bacteria</taxon>
        <taxon>Pseudomonadati</taxon>
        <taxon>Bacteroidota</taxon>
        <taxon>Flavobacteriia</taxon>
        <taxon>Flavobacteriales</taxon>
        <taxon>Candidatus Karelsulcia</taxon>
    </lineage>
</organism>
<evidence type="ECO:0000256" key="5">
    <source>
        <dbReference type="HAMAP-Rule" id="MF_00736"/>
    </source>
</evidence>
<dbReference type="EMBL" id="CP028359">
    <property type="protein sequence ID" value="AXN02714.1"/>
    <property type="molecule type" value="Genomic_DNA"/>
</dbReference>
<dbReference type="SMART" id="SM00649">
    <property type="entry name" value="RL11"/>
    <property type="match status" value="1"/>
</dbReference>
<dbReference type="SUPFAM" id="SSF54747">
    <property type="entry name" value="Ribosomal L11/L12e N-terminal domain"/>
    <property type="match status" value="1"/>
</dbReference>
<evidence type="ECO:0000256" key="2">
    <source>
        <dbReference type="ARBA" id="ARBA00022481"/>
    </source>
</evidence>
<evidence type="ECO:0000313" key="11">
    <source>
        <dbReference type="Proteomes" id="UP000257017"/>
    </source>
</evidence>
<dbReference type="InterPro" id="IPR036769">
    <property type="entry name" value="Ribosomal_uL11_C_sf"/>
</dbReference>
<dbReference type="Proteomes" id="UP000257017">
    <property type="component" value="Chromosome"/>
</dbReference>
<dbReference type="InterPro" id="IPR020783">
    <property type="entry name" value="Ribosomal_uL11_C"/>
</dbReference>
<proteinExistence type="inferred from homology"/>
<dbReference type="InterPro" id="IPR020784">
    <property type="entry name" value="Ribosomal_uL11_N"/>
</dbReference>
<feature type="domain" description="Large ribosomal subunit protein uL11 C-terminal" evidence="8">
    <location>
        <begin position="72"/>
        <end position="139"/>
    </location>
</feature>
<evidence type="ECO:0000256" key="7">
    <source>
        <dbReference type="RuleBase" id="RU003979"/>
    </source>
</evidence>
<evidence type="ECO:0000259" key="9">
    <source>
        <dbReference type="Pfam" id="PF03946"/>
    </source>
</evidence>
<dbReference type="Gene3D" id="1.10.10.250">
    <property type="entry name" value="Ribosomal protein L11, C-terminal domain"/>
    <property type="match status" value="1"/>
</dbReference>
<comment type="similarity">
    <text evidence="1 5 6">Belongs to the universal ribosomal protein uL11 family.</text>
</comment>
<evidence type="ECO:0000313" key="10">
    <source>
        <dbReference type="EMBL" id="AXN02714.1"/>
    </source>
</evidence>
<dbReference type="InterPro" id="IPR036796">
    <property type="entry name" value="Ribosomal_uL11_N_sf"/>
</dbReference>
<dbReference type="Pfam" id="PF00298">
    <property type="entry name" value="Ribosomal_L11"/>
    <property type="match status" value="1"/>
</dbReference>
<evidence type="ECO:0000256" key="4">
    <source>
        <dbReference type="ARBA" id="ARBA00023274"/>
    </source>
</evidence>
<dbReference type="InterPro" id="IPR000911">
    <property type="entry name" value="Ribosomal_uL11"/>
</dbReference>
<keyword evidence="4 5" id="KW-0687">Ribonucleoprotein</keyword>
<evidence type="ECO:0000256" key="6">
    <source>
        <dbReference type="RuleBase" id="RU003978"/>
    </source>
</evidence>
<evidence type="ECO:0000256" key="3">
    <source>
        <dbReference type="ARBA" id="ARBA00022980"/>
    </source>
</evidence>
<keyword evidence="5 7" id="KW-0694">RNA-binding</keyword>
<sequence length="141" mass="15479">MTSKKVIKIIKLNLKGGLANPSPPIGPILGTAGINILEFCKLYNQKTCNQMGKLIPVVIKVNEDRSFKLKIKTPTTSSLLLDVLNLEKGSNASKTKKIGVISMKRLKELAIKKIKDMNCFKIDSAIKMIIGTAKTLGIERK</sequence>
<keyword evidence="5 7" id="KW-0699">rRNA-binding</keyword>
<dbReference type="InterPro" id="IPR006519">
    <property type="entry name" value="Ribosomal_uL11_bac-typ"/>
</dbReference>
<comment type="subunit">
    <text evidence="5">Part of the ribosomal stalk of the 50S ribosomal subunit. Interacts with L10 and the large rRNA to form the base of the stalk. L10 forms an elongated spine to which L12 dimers bind in a sequential fashion forming a multimeric L10(L12)X complex.</text>
</comment>
<keyword evidence="2 5" id="KW-0488">Methylation</keyword>
<name>A0A346E159_9FLAO</name>
<feature type="domain" description="Large ribosomal subunit protein uL11 N-terminal" evidence="9">
    <location>
        <begin position="10"/>
        <end position="67"/>
    </location>
</feature>
<gene>
    <name evidence="5" type="primary">rplK</name>
    <name evidence="10" type="ORF">C9I73_183</name>
</gene>
<comment type="function">
    <text evidence="5 7">Forms part of the ribosomal stalk which helps the ribosome interact with GTP-bound translation factors.</text>
</comment>
<dbReference type="AlphaFoldDB" id="A0A346E159"/>
<dbReference type="OrthoDB" id="9802408at2"/>
<keyword evidence="3 5" id="KW-0689">Ribosomal protein</keyword>